<gene>
    <name evidence="2" type="ORF">M404DRAFT_29703</name>
</gene>
<proteinExistence type="predicted"/>
<organism evidence="2 3">
    <name type="scientific">Pisolithus tinctorius Marx 270</name>
    <dbReference type="NCBI Taxonomy" id="870435"/>
    <lineage>
        <taxon>Eukaryota</taxon>
        <taxon>Fungi</taxon>
        <taxon>Dikarya</taxon>
        <taxon>Basidiomycota</taxon>
        <taxon>Agaricomycotina</taxon>
        <taxon>Agaricomycetes</taxon>
        <taxon>Agaricomycetidae</taxon>
        <taxon>Boletales</taxon>
        <taxon>Sclerodermatineae</taxon>
        <taxon>Pisolithaceae</taxon>
        <taxon>Pisolithus</taxon>
    </lineage>
</organism>
<evidence type="ECO:0000313" key="2">
    <source>
        <dbReference type="EMBL" id="KIO00329.1"/>
    </source>
</evidence>
<feature type="compositionally biased region" description="Basic and acidic residues" evidence="1">
    <location>
        <begin position="92"/>
        <end position="104"/>
    </location>
</feature>
<dbReference type="Proteomes" id="UP000054217">
    <property type="component" value="Unassembled WGS sequence"/>
</dbReference>
<dbReference type="OrthoDB" id="10539839at2759"/>
<keyword evidence="3" id="KW-1185">Reference proteome</keyword>
<dbReference type="HOGENOM" id="CLU_2134582_0_0_1"/>
<accession>A0A0C3NZ20</accession>
<dbReference type="InParanoid" id="A0A0C3NZ20"/>
<dbReference type="EMBL" id="KN831997">
    <property type="protein sequence ID" value="KIO00329.1"/>
    <property type="molecule type" value="Genomic_DNA"/>
</dbReference>
<reference evidence="2 3" key="1">
    <citation type="submission" date="2014-04" db="EMBL/GenBank/DDBJ databases">
        <authorList>
            <consortium name="DOE Joint Genome Institute"/>
            <person name="Kuo A."/>
            <person name="Kohler A."/>
            <person name="Costa M.D."/>
            <person name="Nagy L.G."/>
            <person name="Floudas D."/>
            <person name="Copeland A."/>
            <person name="Barry K.W."/>
            <person name="Cichocki N."/>
            <person name="Veneault-Fourrey C."/>
            <person name="LaButti K."/>
            <person name="Lindquist E.A."/>
            <person name="Lipzen A."/>
            <person name="Lundell T."/>
            <person name="Morin E."/>
            <person name="Murat C."/>
            <person name="Sun H."/>
            <person name="Tunlid A."/>
            <person name="Henrissat B."/>
            <person name="Grigoriev I.V."/>
            <person name="Hibbett D.S."/>
            <person name="Martin F."/>
            <person name="Nordberg H.P."/>
            <person name="Cantor M.N."/>
            <person name="Hua S.X."/>
        </authorList>
    </citation>
    <scope>NUCLEOTIDE SEQUENCE [LARGE SCALE GENOMIC DNA]</scope>
    <source>
        <strain evidence="2 3">Marx 270</strain>
    </source>
</reference>
<evidence type="ECO:0000313" key="3">
    <source>
        <dbReference type="Proteomes" id="UP000054217"/>
    </source>
</evidence>
<reference evidence="3" key="2">
    <citation type="submission" date="2015-01" db="EMBL/GenBank/DDBJ databases">
        <title>Evolutionary Origins and Diversification of the Mycorrhizal Mutualists.</title>
        <authorList>
            <consortium name="DOE Joint Genome Institute"/>
            <consortium name="Mycorrhizal Genomics Consortium"/>
            <person name="Kohler A."/>
            <person name="Kuo A."/>
            <person name="Nagy L.G."/>
            <person name="Floudas D."/>
            <person name="Copeland A."/>
            <person name="Barry K.W."/>
            <person name="Cichocki N."/>
            <person name="Veneault-Fourrey C."/>
            <person name="LaButti K."/>
            <person name="Lindquist E.A."/>
            <person name="Lipzen A."/>
            <person name="Lundell T."/>
            <person name="Morin E."/>
            <person name="Murat C."/>
            <person name="Riley R."/>
            <person name="Ohm R."/>
            <person name="Sun H."/>
            <person name="Tunlid A."/>
            <person name="Henrissat B."/>
            <person name="Grigoriev I.V."/>
            <person name="Hibbett D.S."/>
            <person name="Martin F."/>
        </authorList>
    </citation>
    <scope>NUCLEOTIDE SEQUENCE [LARGE SCALE GENOMIC DNA]</scope>
    <source>
        <strain evidence="3">Marx 270</strain>
    </source>
</reference>
<sequence>MNKILTTKLQEAPKLQKVKPVVVEELLMMKVPIEFKVPVVSEEDQQLADESLVSKIPLKFEAERLEEQVKPTSVKVEELEMLAGSPEVKRLEDEEVVDSHRMPVHESCQVEGH</sequence>
<evidence type="ECO:0000256" key="1">
    <source>
        <dbReference type="SAM" id="MobiDB-lite"/>
    </source>
</evidence>
<name>A0A0C3NZ20_PISTI</name>
<feature type="region of interest" description="Disordered" evidence="1">
    <location>
        <begin position="92"/>
        <end position="113"/>
    </location>
</feature>
<protein>
    <submittedName>
        <fullName evidence="2">Uncharacterized protein</fullName>
    </submittedName>
</protein>
<dbReference type="AlphaFoldDB" id="A0A0C3NZ20"/>